<evidence type="ECO:0000313" key="2">
    <source>
        <dbReference type="Proteomes" id="UP000250125"/>
    </source>
</evidence>
<dbReference type="EMBL" id="CP015103">
    <property type="protein sequence ID" value="ASJ09209.1"/>
    <property type="molecule type" value="Genomic_DNA"/>
</dbReference>
<protein>
    <submittedName>
        <fullName evidence="1">Uncharacterized protein</fullName>
    </submittedName>
</protein>
<name>A0A2Z2MLG2_9EURY</name>
<proteinExistence type="predicted"/>
<gene>
    <name evidence="1" type="ORF">A3L11_08195</name>
</gene>
<keyword evidence="2" id="KW-1185">Reference proteome</keyword>
<dbReference type="AlphaFoldDB" id="A0A2Z2MLG2"/>
<reference evidence="1 2" key="1">
    <citation type="submission" date="2016-04" db="EMBL/GenBank/DDBJ databases">
        <title>Complete genome sequence of Thermococcus siculi type strain RG-20.</title>
        <authorList>
            <person name="Oger P.M."/>
        </authorList>
    </citation>
    <scope>NUCLEOTIDE SEQUENCE [LARGE SCALE GENOMIC DNA]</scope>
    <source>
        <strain evidence="1 2">RG-20</strain>
    </source>
</reference>
<evidence type="ECO:0000313" key="1">
    <source>
        <dbReference type="EMBL" id="ASJ09209.1"/>
    </source>
</evidence>
<dbReference type="OrthoDB" id="101770at2157"/>
<dbReference type="Proteomes" id="UP000250125">
    <property type="component" value="Chromosome"/>
</dbReference>
<dbReference type="KEGG" id="tsl:A3L11_08195"/>
<accession>A0A2Z2MLG2</accession>
<dbReference type="RefSeq" id="WP_088856443.1">
    <property type="nucleotide sequence ID" value="NZ_CP015103.1"/>
</dbReference>
<sequence length="74" mass="8619">MEEEALRRKLLELSTRQASLNFKIYELFTCNRTLAMRLSGYAAENRSLGGKGVSEEVQKIIDRYLLPKKRDQQL</sequence>
<dbReference type="GeneID" id="33318209"/>
<organism evidence="1 2">
    <name type="scientific">Thermococcus siculi</name>
    <dbReference type="NCBI Taxonomy" id="72803"/>
    <lineage>
        <taxon>Archaea</taxon>
        <taxon>Methanobacteriati</taxon>
        <taxon>Methanobacteriota</taxon>
        <taxon>Thermococci</taxon>
        <taxon>Thermococcales</taxon>
        <taxon>Thermococcaceae</taxon>
        <taxon>Thermococcus</taxon>
    </lineage>
</organism>